<evidence type="ECO:0000313" key="2">
    <source>
        <dbReference type="EMBL" id="ETE62816.1"/>
    </source>
</evidence>
<reference evidence="2 3" key="1">
    <citation type="journal article" date="2013" name="Proc. Natl. Acad. Sci. U.S.A.">
        <title>The king cobra genome reveals dynamic gene evolution and adaptation in the snake venom system.</title>
        <authorList>
            <person name="Vonk F.J."/>
            <person name="Casewell N.R."/>
            <person name="Henkel C.V."/>
            <person name="Heimberg A.M."/>
            <person name="Jansen H.J."/>
            <person name="McCleary R.J."/>
            <person name="Kerkkamp H.M."/>
            <person name="Vos R.A."/>
            <person name="Guerreiro I."/>
            <person name="Calvete J.J."/>
            <person name="Wuster W."/>
            <person name="Woods A.E."/>
            <person name="Logan J.M."/>
            <person name="Harrison R.A."/>
            <person name="Castoe T.A."/>
            <person name="de Koning A.P."/>
            <person name="Pollock D.D."/>
            <person name="Yandell M."/>
            <person name="Calderon D."/>
            <person name="Renjifo C."/>
            <person name="Currier R.B."/>
            <person name="Salgado D."/>
            <person name="Pla D."/>
            <person name="Sanz L."/>
            <person name="Hyder A.S."/>
            <person name="Ribeiro J.M."/>
            <person name="Arntzen J.W."/>
            <person name="van den Thillart G.E."/>
            <person name="Boetzer M."/>
            <person name="Pirovano W."/>
            <person name="Dirks R.P."/>
            <person name="Spaink H.P."/>
            <person name="Duboule D."/>
            <person name="McGlinn E."/>
            <person name="Kini R.M."/>
            <person name="Richardson M.K."/>
        </authorList>
    </citation>
    <scope>NUCLEOTIDE SEQUENCE</scope>
    <source>
        <tissue evidence="2">Blood</tissue>
    </source>
</reference>
<dbReference type="GO" id="GO:0008104">
    <property type="term" value="P:intracellular protein localization"/>
    <property type="evidence" value="ECO:0007669"/>
    <property type="project" value="TreeGrafter"/>
</dbReference>
<keyword evidence="3" id="KW-1185">Reference proteome</keyword>
<protein>
    <submittedName>
        <fullName evidence="2">A-kinase anchor protein 4</fullName>
    </submittedName>
</protein>
<dbReference type="GO" id="GO:0016301">
    <property type="term" value="F:kinase activity"/>
    <property type="evidence" value="ECO:0007669"/>
    <property type="project" value="UniProtKB-KW"/>
</dbReference>
<dbReference type="InterPro" id="IPR008382">
    <property type="entry name" value="SPHK1-interactor_AKAP_110"/>
</dbReference>
<dbReference type="GO" id="GO:0051018">
    <property type="term" value="F:protein kinase A binding"/>
    <property type="evidence" value="ECO:0007669"/>
    <property type="project" value="TreeGrafter"/>
</dbReference>
<feature type="region of interest" description="Disordered" evidence="1">
    <location>
        <begin position="239"/>
        <end position="271"/>
    </location>
</feature>
<dbReference type="GO" id="GO:0097228">
    <property type="term" value="C:sperm principal piece"/>
    <property type="evidence" value="ECO:0007669"/>
    <property type="project" value="TreeGrafter"/>
</dbReference>
<dbReference type="Proteomes" id="UP000018936">
    <property type="component" value="Unassembled WGS sequence"/>
</dbReference>
<dbReference type="AlphaFoldDB" id="V8NLG3"/>
<accession>V8NLG3</accession>
<dbReference type="PANTHER" id="PTHR10226">
    <property type="entry name" value="A KINASE ANCHOR PROTEIN"/>
    <property type="match status" value="1"/>
</dbReference>
<evidence type="ECO:0000256" key="1">
    <source>
        <dbReference type="SAM" id="MobiDB-lite"/>
    </source>
</evidence>
<dbReference type="OrthoDB" id="9048828at2759"/>
<dbReference type="GO" id="GO:0035686">
    <property type="term" value="C:sperm fibrous sheath"/>
    <property type="evidence" value="ECO:0007669"/>
    <property type="project" value="TreeGrafter"/>
</dbReference>
<gene>
    <name evidence="2" type="primary">Akap4</name>
    <name evidence="2" type="ORF">L345_11428</name>
</gene>
<feature type="compositionally biased region" description="Polar residues" evidence="1">
    <location>
        <begin position="248"/>
        <end position="271"/>
    </location>
</feature>
<sequence>MAQNIDWLHSKAEVCKVSHYSPKGHKDLHCKMVSFIDVPSLNIKDKNQSEYNQLDLGSLEEREVIVIKNNERTNPNNIEGAVCLFKQGSSEQLNVVSWISNDLQKYATGFQYGLTPASGTCKNQAYTVSADRLTTSHKRNSEDPSYVNKLCSLLVQKACQEIKDKLERSNSANWNTPISGEKKTATSGSDSGSEKPWFLDLHAKDIFGMALRMMQQHILEKTREASCKINARTPTYTHKDPANYDWATGSQSPKCSPGTSGTQEPLLNEPPRTSISGILLSFIQNFLRDAASNLDDGSNDACQAPKQASLHKSGSGGKRPY</sequence>
<evidence type="ECO:0000313" key="3">
    <source>
        <dbReference type="Proteomes" id="UP000018936"/>
    </source>
</evidence>
<dbReference type="GO" id="GO:0005737">
    <property type="term" value="C:cytoplasm"/>
    <property type="evidence" value="ECO:0007669"/>
    <property type="project" value="TreeGrafter"/>
</dbReference>
<comment type="caution">
    <text evidence="2">The sequence shown here is derived from an EMBL/GenBank/DDBJ whole genome shotgun (WGS) entry which is preliminary data.</text>
</comment>
<feature type="region of interest" description="Disordered" evidence="1">
    <location>
        <begin position="294"/>
        <end position="321"/>
    </location>
</feature>
<feature type="non-terminal residue" evidence="2">
    <location>
        <position position="1"/>
    </location>
</feature>
<feature type="region of interest" description="Disordered" evidence="1">
    <location>
        <begin position="170"/>
        <end position="194"/>
    </location>
</feature>
<dbReference type="EMBL" id="AZIM01003047">
    <property type="protein sequence ID" value="ETE62816.1"/>
    <property type="molecule type" value="Genomic_DNA"/>
</dbReference>
<dbReference type="PANTHER" id="PTHR10226:SF8">
    <property type="entry name" value="A-KINASE ANCHOR PROTEIN 4"/>
    <property type="match status" value="1"/>
</dbReference>
<organism evidence="2 3">
    <name type="scientific">Ophiophagus hannah</name>
    <name type="common">King cobra</name>
    <name type="synonym">Naja hannah</name>
    <dbReference type="NCBI Taxonomy" id="8665"/>
    <lineage>
        <taxon>Eukaryota</taxon>
        <taxon>Metazoa</taxon>
        <taxon>Chordata</taxon>
        <taxon>Craniata</taxon>
        <taxon>Vertebrata</taxon>
        <taxon>Euteleostomi</taxon>
        <taxon>Lepidosauria</taxon>
        <taxon>Squamata</taxon>
        <taxon>Bifurcata</taxon>
        <taxon>Unidentata</taxon>
        <taxon>Episquamata</taxon>
        <taxon>Toxicofera</taxon>
        <taxon>Serpentes</taxon>
        <taxon>Colubroidea</taxon>
        <taxon>Elapidae</taxon>
        <taxon>Elapinae</taxon>
        <taxon>Ophiophagus</taxon>
    </lineage>
</organism>
<keyword evidence="2" id="KW-0808">Transferase</keyword>
<name>V8NLG3_OPHHA</name>
<keyword evidence="2" id="KW-0418">Kinase</keyword>
<proteinExistence type="predicted"/>